<evidence type="ECO:0000256" key="6">
    <source>
        <dbReference type="ARBA" id="ARBA00022692"/>
    </source>
</evidence>
<evidence type="ECO:0000259" key="18">
    <source>
        <dbReference type="PROSITE" id="PS50089"/>
    </source>
</evidence>
<dbReference type="EMBL" id="CACRXK020001093">
    <property type="protein sequence ID" value="CAB3986924.1"/>
    <property type="molecule type" value="Genomic_DNA"/>
</dbReference>
<evidence type="ECO:0000313" key="19">
    <source>
        <dbReference type="EMBL" id="CAB3986924.1"/>
    </source>
</evidence>
<keyword evidence="6" id="KW-0812">Transmembrane</keyword>
<dbReference type="InterPro" id="IPR013083">
    <property type="entry name" value="Znf_RING/FYVE/PHD"/>
</dbReference>
<evidence type="ECO:0000256" key="12">
    <source>
        <dbReference type="ARBA" id="ARBA00022989"/>
    </source>
</evidence>
<evidence type="ECO:0000256" key="15">
    <source>
        <dbReference type="ARBA" id="ARBA00032511"/>
    </source>
</evidence>
<dbReference type="InterPro" id="IPR018957">
    <property type="entry name" value="Znf_C3HC4_RING-type"/>
</dbReference>
<dbReference type="SUPFAM" id="SSF57850">
    <property type="entry name" value="RING/U-box"/>
    <property type="match status" value="1"/>
</dbReference>
<keyword evidence="4" id="KW-0813">Transport</keyword>
<comment type="subcellular location">
    <subcellularLocation>
        <location evidence="1">Peroxisome membrane</location>
        <topology evidence="1">Multi-pass membrane protein</topology>
    </subcellularLocation>
</comment>
<evidence type="ECO:0000256" key="16">
    <source>
        <dbReference type="ARBA" id="ARBA00034438"/>
    </source>
</evidence>
<keyword evidence="8" id="KW-0863">Zinc-finger</keyword>
<dbReference type="SMART" id="SM00184">
    <property type="entry name" value="RING"/>
    <property type="match status" value="1"/>
</dbReference>
<sequence>DMKRIVRFLNDIGLTLWKVINLGVMLHKFLGILNFIVFLQDARHKSLLERALGIYTVFCKKQAPRVVYFEYMNRDILRSGLAEFLFCILPMINIPRLRNTLLRLMWKKPDAMEDGKALLMSHCGVCGELPTNVHQTRCGHMFCYICIKANVMGDPSFLCPVCGDLVCDSVEPATA</sequence>
<comment type="pathway">
    <text evidence="2">Protein modification; protein ubiquitination.</text>
</comment>
<dbReference type="InterPro" id="IPR017907">
    <property type="entry name" value="Znf_RING_CS"/>
</dbReference>
<protein>
    <recommendedName>
        <fullName evidence="17">RING-type E3 ubiquitin transferase (cysteine targeting)</fullName>
        <ecNumber evidence="17">2.3.2.36</ecNumber>
    </recommendedName>
    <alternativeName>
        <fullName evidence="15">Peroxin-2</fullName>
    </alternativeName>
</protein>
<dbReference type="InterPro" id="IPR006845">
    <property type="entry name" value="Pex_N"/>
</dbReference>
<evidence type="ECO:0000256" key="11">
    <source>
        <dbReference type="ARBA" id="ARBA00022927"/>
    </source>
</evidence>
<dbReference type="Pfam" id="PF00097">
    <property type="entry name" value="zf-C3HC4"/>
    <property type="match status" value="1"/>
</dbReference>
<comment type="similarity">
    <text evidence="3">Belongs to the pex2/pex10/pex12 family.</text>
</comment>
<comment type="caution">
    <text evidence="19">The sequence shown here is derived from an EMBL/GenBank/DDBJ whole genome shotgun (WGS) entry which is preliminary data.</text>
</comment>
<keyword evidence="5" id="KW-0808">Transferase</keyword>
<evidence type="ECO:0000256" key="13">
    <source>
        <dbReference type="ARBA" id="ARBA00023136"/>
    </source>
</evidence>
<evidence type="ECO:0000313" key="20">
    <source>
        <dbReference type="Proteomes" id="UP001152795"/>
    </source>
</evidence>
<evidence type="ECO:0000256" key="8">
    <source>
        <dbReference type="ARBA" id="ARBA00022771"/>
    </source>
</evidence>
<proteinExistence type="inferred from homology"/>
<keyword evidence="13" id="KW-0472">Membrane</keyword>
<evidence type="ECO:0000256" key="9">
    <source>
        <dbReference type="ARBA" id="ARBA00022786"/>
    </source>
</evidence>
<keyword evidence="10" id="KW-0862">Zinc</keyword>
<feature type="non-terminal residue" evidence="19">
    <location>
        <position position="175"/>
    </location>
</feature>
<dbReference type="GO" id="GO:0005778">
    <property type="term" value="C:peroxisomal membrane"/>
    <property type="evidence" value="ECO:0007669"/>
    <property type="project" value="UniProtKB-SubCell"/>
</dbReference>
<dbReference type="PROSITE" id="PS00518">
    <property type="entry name" value="ZF_RING_1"/>
    <property type="match status" value="1"/>
</dbReference>
<evidence type="ECO:0000256" key="5">
    <source>
        <dbReference type="ARBA" id="ARBA00022679"/>
    </source>
</evidence>
<keyword evidence="12" id="KW-1133">Transmembrane helix</keyword>
<dbReference type="GO" id="GO:0016558">
    <property type="term" value="P:protein import into peroxisome matrix"/>
    <property type="evidence" value="ECO:0007669"/>
    <property type="project" value="InterPro"/>
</dbReference>
<feature type="domain" description="RING-type" evidence="18">
    <location>
        <begin position="123"/>
        <end position="162"/>
    </location>
</feature>
<dbReference type="InterPro" id="IPR025654">
    <property type="entry name" value="PEX2/10"/>
</dbReference>
<dbReference type="AlphaFoldDB" id="A0A6S7G1Z9"/>
<evidence type="ECO:0000256" key="2">
    <source>
        <dbReference type="ARBA" id="ARBA00004906"/>
    </source>
</evidence>
<keyword evidence="20" id="KW-1185">Reference proteome</keyword>
<dbReference type="Pfam" id="PF04757">
    <property type="entry name" value="Pex2_Pex12"/>
    <property type="match status" value="1"/>
</dbReference>
<dbReference type="PANTHER" id="PTHR48178:SF1">
    <property type="entry name" value="PEROXISOME BIOGENESIS FACTOR 2"/>
    <property type="match status" value="1"/>
</dbReference>
<evidence type="ECO:0000256" key="4">
    <source>
        <dbReference type="ARBA" id="ARBA00022448"/>
    </source>
</evidence>
<dbReference type="Gene3D" id="3.30.40.10">
    <property type="entry name" value="Zinc/RING finger domain, C3HC4 (zinc finger)"/>
    <property type="match status" value="1"/>
</dbReference>
<organism evidence="19 20">
    <name type="scientific">Paramuricea clavata</name>
    <name type="common">Red gorgonian</name>
    <name type="synonym">Violescent sea-whip</name>
    <dbReference type="NCBI Taxonomy" id="317549"/>
    <lineage>
        <taxon>Eukaryota</taxon>
        <taxon>Metazoa</taxon>
        <taxon>Cnidaria</taxon>
        <taxon>Anthozoa</taxon>
        <taxon>Octocorallia</taxon>
        <taxon>Malacalcyonacea</taxon>
        <taxon>Plexauridae</taxon>
        <taxon>Paramuricea</taxon>
    </lineage>
</organism>
<keyword evidence="11" id="KW-0653">Protein transport</keyword>
<dbReference type="InterPro" id="IPR001841">
    <property type="entry name" value="Znf_RING"/>
</dbReference>
<dbReference type="PROSITE" id="PS50089">
    <property type="entry name" value="ZF_RING_2"/>
    <property type="match status" value="1"/>
</dbReference>
<evidence type="ECO:0000256" key="1">
    <source>
        <dbReference type="ARBA" id="ARBA00004585"/>
    </source>
</evidence>
<evidence type="ECO:0000256" key="14">
    <source>
        <dbReference type="ARBA" id="ARBA00023140"/>
    </source>
</evidence>
<comment type="catalytic activity">
    <reaction evidence="16">
        <text>[E2 ubiquitin-conjugating enzyme]-S-ubiquitinyl-L-cysteine + [acceptor protein]-L-cysteine = [E2 ubiquitin-conjugating enzyme]-L-cysteine + [acceptor protein]-S-ubiquitinyl-L-cysteine.</text>
        <dbReference type="EC" id="2.3.2.36"/>
    </reaction>
</comment>
<dbReference type="EC" id="2.3.2.36" evidence="17"/>
<dbReference type="GO" id="GO:0061630">
    <property type="term" value="F:ubiquitin protein ligase activity"/>
    <property type="evidence" value="ECO:0007669"/>
    <property type="project" value="UniProtKB-EC"/>
</dbReference>
<evidence type="ECO:0000256" key="3">
    <source>
        <dbReference type="ARBA" id="ARBA00008704"/>
    </source>
</evidence>
<dbReference type="PANTHER" id="PTHR48178">
    <property type="entry name" value="PEROXISOME BIOGENESIS FACTOR 2"/>
    <property type="match status" value="1"/>
</dbReference>
<gene>
    <name evidence="19" type="ORF">PACLA_8A035899</name>
</gene>
<evidence type="ECO:0000256" key="7">
    <source>
        <dbReference type="ARBA" id="ARBA00022723"/>
    </source>
</evidence>
<accession>A0A6S7G1Z9</accession>
<dbReference type="GO" id="GO:0008270">
    <property type="term" value="F:zinc ion binding"/>
    <property type="evidence" value="ECO:0007669"/>
    <property type="project" value="UniProtKB-KW"/>
</dbReference>
<keyword evidence="7" id="KW-0479">Metal-binding</keyword>
<name>A0A6S7G1Z9_PARCT</name>
<dbReference type="OrthoDB" id="1701437at2759"/>
<reference evidence="19" key="1">
    <citation type="submission" date="2020-04" db="EMBL/GenBank/DDBJ databases">
        <authorList>
            <person name="Alioto T."/>
            <person name="Alioto T."/>
            <person name="Gomez Garrido J."/>
        </authorList>
    </citation>
    <scope>NUCLEOTIDE SEQUENCE</scope>
    <source>
        <strain evidence="19">A484AB</strain>
    </source>
</reference>
<dbReference type="Proteomes" id="UP001152795">
    <property type="component" value="Unassembled WGS sequence"/>
</dbReference>
<keyword evidence="14" id="KW-0576">Peroxisome</keyword>
<keyword evidence="9" id="KW-0833">Ubl conjugation pathway</keyword>
<evidence type="ECO:0000256" key="10">
    <source>
        <dbReference type="ARBA" id="ARBA00022833"/>
    </source>
</evidence>
<evidence type="ECO:0000256" key="17">
    <source>
        <dbReference type="ARBA" id="ARBA00034523"/>
    </source>
</evidence>